<dbReference type="InterPro" id="IPR027056">
    <property type="entry name" value="Gluconate_2DH_su3"/>
</dbReference>
<proteinExistence type="predicted"/>
<sequence length="260" mass="28959">MNTRAKYEHVFACLSMAGSEVSNQRSRNEPHGASGLSRRRFVQAALALPVVSALAACSEKTKPVQVGRIFFSADEYKFVKAATARLIPGTADDPGALQADVPFFIDMQLAGPYGRADRWYMEGPWADGTEQQGYQLKETPAQLYRKAIAAINDHCRSQYGKVYADLSEQQQDQVLHDMDDNKIKLKDFPAQAFFAILWQNTQEGFLSDPMYGGNRNFAGWKLIGFPGPRYNYVDEITKYGKPYALPPVGLMGRDGSVLNL</sequence>
<organism evidence="1 2">
    <name type="scientific">Eoetvoesiella caeni</name>
    <dbReference type="NCBI Taxonomy" id="645616"/>
    <lineage>
        <taxon>Bacteria</taxon>
        <taxon>Pseudomonadati</taxon>
        <taxon>Pseudomonadota</taxon>
        <taxon>Betaproteobacteria</taxon>
        <taxon>Burkholderiales</taxon>
        <taxon>Alcaligenaceae</taxon>
        <taxon>Eoetvoesiella</taxon>
    </lineage>
</organism>
<reference evidence="1 2" key="1">
    <citation type="submission" date="2018-06" db="EMBL/GenBank/DDBJ databases">
        <title>Genomic Encyclopedia of Type Strains, Phase IV (KMG-IV): sequencing the most valuable type-strain genomes for metagenomic binning, comparative biology and taxonomic classification.</title>
        <authorList>
            <person name="Goeker M."/>
        </authorList>
    </citation>
    <scope>NUCLEOTIDE SEQUENCE [LARGE SCALE GENOMIC DNA]</scope>
    <source>
        <strain evidence="1 2">DSM 25520</strain>
    </source>
</reference>
<evidence type="ECO:0000313" key="1">
    <source>
        <dbReference type="EMBL" id="RBP39992.1"/>
    </source>
</evidence>
<accession>A0A366HDY0</accession>
<dbReference type="Proteomes" id="UP000253628">
    <property type="component" value="Unassembled WGS sequence"/>
</dbReference>
<dbReference type="EMBL" id="QNRQ01000004">
    <property type="protein sequence ID" value="RBP39992.1"/>
    <property type="molecule type" value="Genomic_DNA"/>
</dbReference>
<evidence type="ECO:0000313" key="2">
    <source>
        <dbReference type="Proteomes" id="UP000253628"/>
    </source>
</evidence>
<comment type="caution">
    <text evidence="1">The sequence shown here is derived from an EMBL/GenBank/DDBJ whole genome shotgun (WGS) entry which is preliminary data.</text>
</comment>
<protein>
    <submittedName>
        <fullName evidence="1">Gluconate 2-dehydrogenase gamma chain</fullName>
    </submittedName>
</protein>
<gene>
    <name evidence="1" type="ORF">DFR37_10487</name>
</gene>
<dbReference type="AlphaFoldDB" id="A0A366HDY0"/>
<name>A0A366HDY0_9BURK</name>
<dbReference type="Pfam" id="PF13618">
    <property type="entry name" value="Gluconate_2-dh3"/>
    <property type="match status" value="1"/>
</dbReference>
<keyword evidence="2" id="KW-1185">Reference proteome</keyword>
<dbReference type="RefSeq" id="WP_242341795.1">
    <property type="nucleotide sequence ID" value="NZ_JACCEU010000005.1"/>
</dbReference>